<dbReference type="Gene3D" id="2.160.20.20">
    <property type="match status" value="2"/>
</dbReference>
<dbReference type="NCBIfam" id="TIGR01414">
    <property type="entry name" value="autotrans_barl"/>
    <property type="match status" value="1"/>
</dbReference>
<dbReference type="EMBL" id="CP081201">
    <property type="protein sequence ID" value="UXZ96944.1"/>
    <property type="molecule type" value="Genomic_DNA"/>
</dbReference>
<dbReference type="InterPro" id="IPR011050">
    <property type="entry name" value="Pectin_lyase_fold/virulence"/>
</dbReference>
<dbReference type="InterPro" id="IPR005546">
    <property type="entry name" value="Autotransporte_beta"/>
</dbReference>
<keyword evidence="4" id="KW-1185">Reference proteome</keyword>
<feature type="domain" description="Autotransporter" evidence="2">
    <location>
        <begin position="594"/>
        <end position="862"/>
    </location>
</feature>
<dbReference type="PANTHER" id="PTHR35037:SF7">
    <property type="entry name" value="AUTOTRANSPORTER"/>
    <property type="match status" value="1"/>
</dbReference>
<organism evidence="3 4">
    <name type="scientific">Pseudomonas phytophila</name>
    <dbReference type="NCBI Taxonomy" id="2867264"/>
    <lineage>
        <taxon>Bacteria</taxon>
        <taxon>Pseudomonadati</taxon>
        <taxon>Pseudomonadota</taxon>
        <taxon>Gammaproteobacteria</taxon>
        <taxon>Pseudomonadales</taxon>
        <taxon>Pseudomonadaceae</taxon>
        <taxon>Pseudomonas</taxon>
    </lineage>
</organism>
<gene>
    <name evidence="3" type="ORF">K3169_03250</name>
</gene>
<name>A0ABY6FGH3_9PSED</name>
<dbReference type="SUPFAM" id="SSF51126">
    <property type="entry name" value="Pectin lyase-like"/>
    <property type="match status" value="1"/>
</dbReference>
<dbReference type="CDD" id="cd01343">
    <property type="entry name" value="PL1_Passenger_AT"/>
    <property type="match status" value="1"/>
</dbReference>
<protein>
    <submittedName>
        <fullName evidence="3">Autotransporter outer membrane beta-barrel domain-containing protein</fullName>
    </submittedName>
</protein>
<accession>A0ABY6FGH3</accession>
<evidence type="ECO:0000256" key="1">
    <source>
        <dbReference type="ARBA" id="ARBA00022729"/>
    </source>
</evidence>
<dbReference type="Proteomes" id="UP001063228">
    <property type="component" value="Chromosome"/>
</dbReference>
<dbReference type="Pfam" id="PF03797">
    <property type="entry name" value="Autotransporter"/>
    <property type="match status" value="1"/>
</dbReference>
<keyword evidence="1" id="KW-0732">Signal</keyword>
<sequence length="862" mass="88331">MTVTQGAITQSIAGGTASTLIMDGATTDSTVTKGVSLSNSTATIAGSTITSSVNFGLELITNNVTPGTGNTAAVSSTVITGAVRGVNLTFRSQLDLTDSQVIGTGSGTGGPSSGGLGMTVVGATANLKNSSVTGANRGVILLTDQFAGSNLPVLTLDNSSVVGTNGDAILVVGDAAITTASITVQNGSTLTAGNGIILNVAANALADLIVDNSQLNGDVSAVAASTTNITLRNSASLTGNLSNISSVNMDNSSVTGDVTVPAASTASIAMTNNSSWNGQLTNIASLNMNSSSLTGNLSNISSVNMDNSTVTGDVTVPAASTASVAMTNNSSWNGQLTNIGSLTLDNSTLTGGVNQDSGSIASVTLTNNAVITGQLNNIGALNINSSTMTGDIVQDASTPATITLANTGVLSGTVTNAQAMNIDSTSVWNMTNSSSLGSLAIAGGTVNLRGGNPAFKTLTLGSLSGSGNFALGTDLAAHQSDLINITGNATGSHVLQVQNTGVDPVKETYAQQLVHTGSGDAAFAVQGDTVDAGAFTYQLEQRGTDWFLVQAQDDAGEPIPTPSAQTVVALFSAAPTVWYGELSTLRSRMGELRNGHDQGGAWARTYGNRFNIATSDGVDYSQNQSGISLGVDTALPSSNGQWLIGVMAGYSHSDLNLRRGSTGDVDSYYAGLYSTWLSTSGYYVDAVLKANRFSNKADARMSDGERSEGDYDTYGVGASVEAGKHIQLADRWFVEPYAQVSALWVEGEDYRLDNGLEADSNRADSFLGKVGTHFGRTFPLTKGGFVQPYAKVAIAQEFAKNNKVNVNDNTFNNDLSGTRGEVGIGVVAQLTSVLQLHADIDHSNGDNIEQPWGVNAGLRYSW</sequence>
<dbReference type="PROSITE" id="PS51208">
    <property type="entry name" value="AUTOTRANSPORTER"/>
    <property type="match status" value="1"/>
</dbReference>
<evidence type="ECO:0000313" key="3">
    <source>
        <dbReference type="EMBL" id="UXZ96944.1"/>
    </source>
</evidence>
<dbReference type="Gene3D" id="2.40.128.130">
    <property type="entry name" value="Autotransporter beta-domain"/>
    <property type="match status" value="1"/>
</dbReference>
<dbReference type="InterPro" id="IPR004899">
    <property type="entry name" value="Pertactin_central"/>
</dbReference>
<dbReference type="Pfam" id="PF03212">
    <property type="entry name" value="Pertactin"/>
    <property type="match status" value="1"/>
</dbReference>
<dbReference type="InterPro" id="IPR012332">
    <property type="entry name" value="Autotransporter_pectin_lyase_C"/>
</dbReference>
<dbReference type="InterPro" id="IPR051551">
    <property type="entry name" value="Autotransporter_adhesion"/>
</dbReference>
<dbReference type="InterPro" id="IPR036709">
    <property type="entry name" value="Autotransporte_beta_dom_sf"/>
</dbReference>
<dbReference type="InterPro" id="IPR006315">
    <property type="entry name" value="OM_autotransptr_brl_dom"/>
</dbReference>
<dbReference type="InterPro" id="IPR003991">
    <property type="entry name" value="Pertactin_virulence_factor"/>
</dbReference>
<dbReference type="SUPFAM" id="SSF103515">
    <property type="entry name" value="Autotransporter"/>
    <property type="match status" value="1"/>
</dbReference>
<dbReference type="SMART" id="SM00869">
    <property type="entry name" value="Autotransporter"/>
    <property type="match status" value="1"/>
</dbReference>
<evidence type="ECO:0000313" key="4">
    <source>
        <dbReference type="Proteomes" id="UP001063228"/>
    </source>
</evidence>
<evidence type="ECO:0000259" key="2">
    <source>
        <dbReference type="PROSITE" id="PS51208"/>
    </source>
</evidence>
<dbReference type="PRINTS" id="PR01484">
    <property type="entry name" value="PRTACTNFAMLY"/>
</dbReference>
<reference evidence="3" key="1">
    <citation type="submission" date="2021-08" db="EMBL/GenBank/DDBJ databases">
        <title>Complete genome sequence of Pseudomonas phytophila.</title>
        <authorList>
            <person name="Weir B.S."/>
            <person name="Templeton M.D."/>
            <person name="Arshed S."/>
            <person name="Andersen M.T."/>
            <person name="Jayaraman J."/>
        </authorList>
    </citation>
    <scope>NUCLEOTIDE SEQUENCE</scope>
    <source>
        <strain evidence="3">ICMP 23753</strain>
    </source>
</reference>
<dbReference type="PANTHER" id="PTHR35037">
    <property type="entry name" value="C-TERMINAL REGION OF AIDA-LIKE PROTEIN"/>
    <property type="match status" value="1"/>
</dbReference>
<proteinExistence type="predicted"/>